<protein>
    <submittedName>
        <fullName evidence="2">Uncharacterized protein</fullName>
    </submittedName>
</protein>
<evidence type="ECO:0000256" key="1">
    <source>
        <dbReference type="SAM" id="MobiDB-lite"/>
    </source>
</evidence>
<feature type="compositionally biased region" description="Low complexity" evidence="1">
    <location>
        <begin position="413"/>
        <end position="424"/>
    </location>
</feature>
<keyword evidence="3" id="KW-1185">Reference proteome</keyword>
<feature type="compositionally biased region" description="Polar residues" evidence="1">
    <location>
        <begin position="392"/>
        <end position="404"/>
    </location>
</feature>
<feature type="region of interest" description="Disordered" evidence="1">
    <location>
        <begin position="1"/>
        <end position="44"/>
    </location>
</feature>
<feature type="region of interest" description="Disordered" evidence="1">
    <location>
        <begin position="392"/>
        <end position="425"/>
    </location>
</feature>
<sequence>METLSPQKVREMLSPEKKPQDSAQRTGNTTSTVPVATLAARSSDAKGRLIEAELRQKFGEEVRWHKKQADHLTVELETARNKRKELEADFAATKAGLEHQLKEALAENEDLLAAGGGQRGPKAELEASRKEAAGLRKELGILQAKLADGCEVRRIHAGELRDARDRLGAARAEVQALQEALKRGEAQAAQAAEALAQAVARAEQAEGEAGSKAELAAKVAEMEAQAEKATSEAAQASSRAEHAESDAAAAKAELKATVEALEARVSQVEEEASKARAHVTEVQAWAASEERKRTAVVQGAEAAQQQVVELKAQQEAAKKQEAAAVLRAEQAEREARTAQAVYDMAKARAEHSEMAGKVTKAKAEATNMAQRLAAAHLALAEVVHVIHLSSDDVSSGAQNDQGANTKHDKGDQSGRSLSRGSSSLARMQLERVRKIIEQADEQRRASELVQA</sequence>
<feature type="region of interest" description="Disordered" evidence="1">
    <location>
        <begin position="220"/>
        <end position="251"/>
    </location>
</feature>
<name>A0ABQ7G1C2_DUNSA</name>
<reference evidence="2" key="1">
    <citation type="submission" date="2017-08" db="EMBL/GenBank/DDBJ databases">
        <authorList>
            <person name="Polle J.E."/>
            <person name="Barry K."/>
            <person name="Cushman J."/>
            <person name="Schmutz J."/>
            <person name="Tran D."/>
            <person name="Hathwaick L.T."/>
            <person name="Yim W.C."/>
            <person name="Jenkins J."/>
            <person name="Mckie-Krisberg Z.M."/>
            <person name="Prochnik S."/>
            <person name="Lindquist E."/>
            <person name="Dockter R.B."/>
            <person name="Adam C."/>
            <person name="Molina H."/>
            <person name="Bunkerborg J."/>
            <person name="Jin E."/>
            <person name="Buchheim M."/>
            <person name="Magnuson J."/>
        </authorList>
    </citation>
    <scope>NUCLEOTIDE SEQUENCE</scope>
    <source>
        <strain evidence="2">CCAP 19/18</strain>
    </source>
</reference>
<evidence type="ECO:0000313" key="2">
    <source>
        <dbReference type="EMBL" id="KAF5828404.1"/>
    </source>
</evidence>
<dbReference type="Proteomes" id="UP000815325">
    <property type="component" value="Unassembled WGS sequence"/>
</dbReference>
<proteinExistence type="predicted"/>
<organism evidence="2 3">
    <name type="scientific">Dunaliella salina</name>
    <name type="common">Green alga</name>
    <name type="synonym">Protococcus salinus</name>
    <dbReference type="NCBI Taxonomy" id="3046"/>
    <lineage>
        <taxon>Eukaryota</taxon>
        <taxon>Viridiplantae</taxon>
        <taxon>Chlorophyta</taxon>
        <taxon>core chlorophytes</taxon>
        <taxon>Chlorophyceae</taxon>
        <taxon>CS clade</taxon>
        <taxon>Chlamydomonadales</taxon>
        <taxon>Dunaliellaceae</taxon>
        <taxon>Dunaliella</taxon>
    </lineage>
</organism>
<accession>A0ABQ7G1C2</accession>
<evidence type="ECO:0000313" key="3">
    <source>
        <dbReference type="Proteomes" id="UP000815325"/>
    </source>
</evidence>
<gene>
    <name evidence="2" type="ORF">DUNSADRAFT_17663</name>
</gene>
<dbReference type="EMBL" id="MU070308">
    <property type="protein sequence ID" value="KAF5828404.1"/>
    <property type="molecule type" value="Genomic_DNA"/>
</dbReference>
<feature type="compositionally biased region" description="Basic and acidic residues" evidence="1">
    <location>
        <begin position="8"/>
        <end position="20"/>
    </location>
</feature>
<feature type="compositionally biased region" description="Polar residues" evidence="1">
    <location>
        <begin position="21"/>
        <end position="34"/>
    </location>
</feature>
<comment type="caution">
    <text evidence="2">The sequence shown here is derived from an EMBL/GenBank/DDBJ whole genome shotgun (WGS) entry which is preliminary data.</text>
</comment>